<dbReference type="HOGENOM" id="CLU_585396_0_0_1"/>
<protein>
    <submittedName>
        <fullName evidence="3">Uncharacterized protein</fullName>
    </submittedName>
</protein>
<sequence length="467" mass="51251">MRFNLGVSKLKQDVGQKLKASGIEDTQKLTPDLAKLRKLAPGLDDLKNMMSPDADKLQKLSLALKDIQNRIPGVEDISSLTRRGGSIQKLVPFWGGGDETESNSEDRAIAALSESEEKENYKKAQKVLDAPQSKATLQNEIENLGDVAVTIGLSFERVANALVDARNTAETPEQADDLSSFGETWSKHQQEWVTLLQMSQEVASRARLTIVDFVESFLKVLEDATVSLDAKKEKIKAYQAKLKMGMNESRDLAQGFVDLQTCIGSFYKDVTDWMKQRNKLKEDILQLVEDIKTTKENIQKLTSKAFLSATSALGLGTLAAGAIALGILCPLLWVGAAFSGVRALQEGKTFLDNLRKKNKSGDEVQRKRNELDAKLLALEGLKRIQVILEPALSDLSVIGNKLWVVSQIWSFIHADIVGIEKSLDMAGKGAREALFKARLKTVTSVYSLLGEALSQYETAVKAIALGG</sequence>
<dbReference type="Proteomes" id="UP000054217">
    <property type="component" value="Unassembled WGS sequence"/>
</dbReference>
<feature type="transmembrane region" description="Helical" evidence="2">
    <location>
        <begin position="305"/>
        <end position="333"/>
    </location>
</feature>
<gene>
    <name evidence="3" type="ORF">M404DRAFT_769054</name>
</gene>
<feature type="coiled-coil region" evidence="1">
    <location>
        <begin position="221"/>
        <end position="248"/>
    </location>
</feature>
<accession>A0A0C3NYD5</accession>
<keyword evidence="2" id="KW-0472">Membrane</keyword>
<keyword evidence="2" id="KW-1133">Transmembrane helix</keyword>
<reference evidence="3 4" key="1">
    <citation type="submission" date="2014-04" db="EMBL/GenBank/DDBJ databases">
        <authorList>
            <consortium name="DOE Joint Genome Institute"/>
            <person name="Kuo A."/>
            <person name="Kohler A."/>
            <person name="Costa M.D."/>
            <person name="Nagy L.G."/>
            <person name="Floudas D."/>
            <person name="Copeland A."/>
            <person name="Barry K.W."/>
            <person name="Cichocki N."/>
            <person name="Veneault-Fourrey C."/>
            <person name="LaButti K."/>
            <person name="Lindquist E.A."/>
            <person name="Lipzen A."/>
            <person name="Lundell T."/>
            <person name="Morin E."/>
            <person name="Murat C."/>
            <person name="Sun H."/>
            <person name="Tunlid A."/>
            <person name="Henrissat B."/>
            <person name="Grigoriev I.V."/>
            <person name="Hibbett D.S."/>
            <person name="Martin F."/>
            <person name="Nordberg H.P."/>
            <person name="Cantor M.N."/>
            <person name="Hua S.X."/>
        </authorList>
    </citation>
    <scope>NUCLEOTIDE SEQUENCE [LARGE SCALE GENOMIC DNA]</scope>
    <source>
        <strain evidence="3 4">Marx 270</strain>
    </source>
</reference>
<organism evidence="3 4">
    <name type="scientific">Pisolithus tinctorius Marx 270</name>
    <dbReference type="NCBI Taxonomy" id="870435"/>
    <lineage>
        <taxon>Eukaryota</taxon>
        <taxon>Fungi</taxon>
        <taxon>Dikarya</taxon>
        <taxon>Basidiomycota</taxon>
        <taxon>Agaricomycotina</taxon>
        <taxon>Agaricomycetes</taxon>
        <taxon>Agaricomycetidae</taxon>
        <taxon>Boletales</taxon>
        <taxon>Sclerodermatineae</taxon>
        <taxon>Pisolithaceae</taxon>
        <taxon>Pisolithus</taxon>
    </lineage>
</organism>
<evidence type="ECO:0000313" key="3">
    <source>
        <dbReference type="EMBL" id="KIO00316.1"/>
    </source>
</evidence>
<keyword evidence="1" id="KW-0175">Coiled coil</keyword>
<dbReference type="AlphaFoldDB" id="A0A0C3NYD5"/>
<reference evidence="4" key="2">
    <citation type="submission" date="2015-01" db="EMBL/GenBank/DDBJ databases">
        <title>Evolutionary Origins and Diversification of the Mycorrhizal Mutualists.</title>
        <authorList>
            <consortium name="DOE Joint Genome Institute"/>
            <consortium name="Mycorrhizal Genomics Consortium"/>
            <person name="Kohler A."/>
            <person name="Kuo A."/>
            <person name="Nagy L.G."/>
            <person name="Floudas D."/>
            <person name="Copeland A."/>
            <person name="Barry K.W."/>
            <person name="Cichocki N."/>
            <person name="Veneault-Fourrey C."/>
            <person name="LaButti K."/>
            <person name="Lindquist E.A."/>
            <person name="Lipzen A."/>
            <person name="Lundell T."/>
            <person name="Morin E."/>
            <person name="Murat C."/>
            <person name="Riley R."/>
            <person name="Ohm R."/>
            <person name="Sun H."/>
            <person name="Tunlid A."/>
            <person name="Henrissat B."/>
            <person name="Grigoriev I.V."/>
            <person name="Hibbett D.S."/>
            <person name="Martin F."/>
        </authorList>
    </citation>
    <scope>NUCLEOTIDE SEQUENCE [LARGE SCALE GENOMIC DNA]</scope>
    <source>
        <strain evidence="4">Marx 270</strain>
    </source>
</reference>
<dbReference type="EMBL" id="KN831997">
    <property type="protein sequence ID" value="KIO00316.1"/>
    <property type="molecule type" value="Genomic_DNA"/>
</dbReference>
<proteinExistence type="predicted"/>
<feature type="coiled-coil region" evidence="1">
    <location>
        <begin position="277"/>
        <end position="304"/>
    </location>
</feature>
<dbReference type="OrthoDB" id="2659579at2759"/>
<evidence type="ECO:0000256" key="2">
    <source>
        <dbReference type="SAM" id="Phobius"/>
    </source>
</evidence>
<name>A0A0C3NYD5_PISTI</name>
<evidence type="ECO:0000256" key="1">
    <source>
        <dbReference type="SAM" id="Coils"/>
    </source>
</evidence>
<evidence type="ECO:0000313" key="4">
    <source>
        <dbReference type="Proteomes" id="UP000054217"/>
    </source>
</evidence>
<dbReference type="Gene3D" id="1.20.1170.10">
    <property type="match status" value="1"/>
</dbReference>
<dbReference type="InParanoid" id="A0A0C3NYD5"/>
<keyword evidence="2" id="KW-0812">Transmembrane</keyword>
<keyword evidence="4" id="KW-1185">Reference proteome</keyword>